<dbReference type="SUPFAM" id="SSF53474">
    <property type="entry name" value="alpha/beta-Hydrolases"/>
    <property type="match status" value="1"/>
</dbReference>
<protein>
    <submittedName>
        <fullName evidence="4">Dienelactone hydrolase family protein</fullName>
    </submittedName>
</protein>
<dbReference type="GO" id="GO:0016787">
    <property type="term" value="F:hydrolase activity"/>
    <property type="evidence" value="ECO:0007669"/>
    <property type="project" value="UniProtKB-KW"/>
</dbReference>
<organism evidence="4 5">
    <name type="scientific">Enteractinococcus helveticum</name>
    <dbReference type="NCBI Taxonomy" id="1837282"/>
    <lineage>
        <taxon>Bacteria</taxon>
        <taxon>Bacillati</taxon>
        <taxon>Actinomycetota</taxon>
        <taxon>Actinomycetes</taxon>
        <taxon>Micrococcales</taxon>
        <taxon>Micrococcaceae</taxon>
    </lineage>
</organism>
<dbReference type="EMBL" id="DYXC01000102">
    <property type="protein sequence ID" value="HJF15022.1"/>
    <property type="molecule type" value="Genomic_DNA"/>
</dbReference>
<reference evidence="4" key="2">
    <citation type="submission" date="2021-09" db="EMBL/GenBank/DDBJ databases">
        <authorList>
            <person name="Gilroy R."/>
        </authorList>
    </citation>
    <scope>NUCLEOTIDE SEQUENCE</scope>
    <source>
        <strain evidence="4">ChiHjej13B12-14962</strain>
    </source>
</reference>
<evidence type="ECO:0000256" key="2">
    <source>
        <dbReference type="ARBA" id="ARBA00022801"/>
    </source>
</evidence>
<accession>A0A921K7U0</accession>
<dbReference type="PANTHER" id="PTHR10655">
    <property type="entry name" value="LYSOPHOSPHOLIPASE-RELATED"/>
    <property type="match status" value="1"/>
</dbReference>
<dbReference type="Proteomes" id="UP000703315">
    <property type="component" value="Unassembled WGS sequence"/>
</dbReference>
<dbReference type="InterPro" id="IPR050565">
    <property type="entry name" value="LYPA1-2/EST-like"/>
</dbReference>
<proteinExistence type="inferred from homology"/>
<gene>
    <name evidence="4" type="ORF">K8V32_09520</name>
</gene>
<dbReference type="RefSeq" id="WP_303906369.1">
    <property type="nucleotide sequence ID" value="NZ_DYXC01000102.1"/>
</dbReference>
<evidence type="ECO:0000259" key="3">
    <source>
        <dbReference type="Pfam" id="PF02230"/>
    </source>
</evidence>
<name>A0A921K7U0_9MICC</name>
<comment type="caution">
    <text evidence="4">The sequence shown here is derived from an EMBL/GenBank/DDBJ whole genome shotgun (WGS) entry which is preliminary data.</text>
</comment>
<evidence type="ECO:0000313" key="5">
    <source>
        <dbReference type="Proteomes" id="UP000703315"/>
    </source>
</evidence>
<comment type="similarity">
    <text evidence="1">Belongs to the AB hydrolase superfamily. AB hydrolase 2 family.</text>
</comment>
<dbReference type="Pfam" id="PF02230">
    <property type="entry name" value="Abhydrolase_2"/>
    <property type="match status" value="1"/>
</dbReference>
<dbReference type="PANTHER" id="PTHR10655:SF17">
    <property type="entry name" value="LYSOPHOSPHOLIPASE-LIKE PROTEIN 1"/>
    <property type="match status" value="1"/>
</dbReference>
<dbReference type="InterPro" id="IPR029058">
    <property type="entry name" value="AB_hydrolase_fold"/>
</dbReference>
<dbReference type="InterPro" id="IPR003140">
    <property type="entry name" value="PLipase/COase/thioEstase"/>
</dbReference>
<dbReference type="Gene3D" id="3.40.50.1820">
    <property type="entry name" value="alpha/beta hydrolase"/>
    <property type="match status" value="1"/>
</dbReference>
<dbReference type="AlphaFoldDB" id="A0A921K7U0"/>
<sequence>MTGQIKHPSEPEAYGAKASDAELIVYGIHGRGQSPEFIRELADRIGQLGRFRWVMPAAPGNSWYPESFLAPTTKNQPSLKDALQTIDTHLSELLDHNAPIVTLGFSQGACLLAEFLLRTRKPVDGIVLHTGGYLGPHSQTFSSEPDFLGTPAVVLTAREDAWVPLYRSEETAEALRGAGADVTVEIYEDKEHHINDAAIESIRSLLERVAETNGKTSLRKRAEQ</sequence>
<feature type="domain" description="Phospholipase/carboxylesterase/thioesterase" evidence="3">
    <location>
        <begin position="28"/>
        <end position="207"/>
    </location>
</feature>
<evidence type="ECO:0000313" key="4">
    <source>
        <dbReference type="EMBL" id="HJF15022.1"/>
    </source>
</evidence>
<evidence type="ECO:0000256" key="1">
    <source>
        <dbReference type="ARBA" id="ARBA00006499"/>
    </source>
</evidence>
<reference evidence="4" key="1">
    <citation type="journal article" date="2021" name="PeerJ">
        <title>Extensive microbial diversity within the chicken gut microbiome revealed by metagenomics and culture.</title>
        <authorList>
            <person name="Gilroy R."/>
            <person name="Ravi A."/>
            <person name="Getino M."/>
            <person name="Pursley I."/>
            <person name="Horton D.L."/>
            <person name="Alikhan N.F."/>
            <person name="Baker D."/>
            <person name="Gharbi K."/>
            <person name="Hall N."/>
            <person name="Watson M."/>
            <person name="Adriaenssens E.M."/>
            <person name="Foster-Nyarko E."/>
            <person name="Jarju S."/>
            <person name="Secka A."/>
            <person name="Antonio M."/>
            <person name="Oren A."/>
            <person name="Chaudhuri R.R."/>
            <person name="La Ragione R."/>
            <person name="Hildebrand F."/>
            <person name="Pallen M.J."/>
        </authorList>
    </citation>
    <scope>NUCLEOTIDE SEQUENCE</scope>
    <source>
        <strain evidence="4">ChiHjej13B12-14962</strain>
    </source>
</reference>
<keyword evidence="2 4" id="KW-0378">Hydrolase</keyword>